<evidence type="ECO:0000313" key="2">
    <source>
        <dbReference type="Proteomes" id="UP001277972"/>
    </source>
</evidence>
<dbReference type="Proteomes" id="UP001277972">
    <property type="component" value="Unassembled WGS sequence"/>
</dbReference>
<protein>
    <submittedName>
        <fullName evidence="1">Helix-turn-helix domain-containing protein</fullName>
    </submittedName>
</protein>
<name>A0ACC6M8C7_9BACI</name>
<evidence type="ECO:0000313" key="1">
    <source>
        <dbReference type="EMBL" id="MDX8047220.1"/>
    </source>
</evidence>
<accession>A0ACC6M8C7</accession>
<comment type="caution">
    <text evidence="1">The sequence shown here is derived from an EMBL/GenBank/DDBJ whole genome shotgun (WGS) entry which is preliminary data.</text>
</comment>
<dbReference type="EMBL" id="JAWZSR010000009">
    <property type="protein sequence ID" value="MDX8047220.1"/>
    <property type="molecule type" value="Genomic_DNA"/>
</dbReference>
<gene>
    <name evidence="1" type="ORF">SH601_14625</name>
</gene>
<sequence length="409" mass="47387">MKEIWYYQDIHYIARMLYQALRIPVSYIEPNSKAVVSYPQLVVTNPAYSNRQELMQQLSFQDDSTYQPIYKTTPYFEQFISLKIGHTNGAVWLLGPTLPFTLTEGLIHGMITDLEVKVQLSTLSYYYDSLAVIPKARLKEIGLLMTYMITRKKLSREAIVDEVISDDELRLKENPDILVSKSRQEVSFHNTYHWEKVLLQAIRDGDKEKLKELIDNPDGRAGVLSKKSHLRNSKNLAISVITLATRAAIEGGVYGETAYTISDLFIQELEELQQVKEVLIRMNKALFTFTDKVKETRRSKYSPPILKCQTYIYQHLYEKITLQQLAKLVNIHESYLSILFTNEVGIPISKYIVREKIEEAKRLLLHTDSSITDIYTLLQFYDQSHFTKTFKKIVGVTPRTYRQKSGTVD</sequence>
<proteinExistence type="predicted"/>
<organism evidence="1 2">
    <name type="scientific">Gracilibacillus pellucidus</name>
    <dbReference type="NCBI Taxonomy" id="3095368"/>
    <lineage>
        <taxon>Bacteria</taxon>
        <taxon>Bacillati</taxon>
        <taxon>Bacillota</taxon>
        <taxon>Bacilli</taxon>
        <taxon>Bacillales</taxon>
        <taxon>Bacillaceae</taxon>
        <taxon>Gracilibacillus</taxon>
    </lineage>
</organism>
<reference evidence="1" key="1">
    <citation type="submission" date="2023-11" db="EMBL/GenBank/DDBJ databases">
        <title>Gracilibacillus pellucida a moderately halophilic bacterium isolated from saline soil in Xinjiang province.</title>
        <authorList>
            <person name="Zhang Z."/>
            <person name="Tan F."/>
            <person name="Wang Y."/>
            <person name="Xia M."/>
        </authorList>
    </citation>
    <scope>NUCLEOTIDE SEQUENCE</scope>
    <source>
        <strain evidence="1">S3-1-1</strain>
    </source>
</reference>
<keyword evidence="2" id="KW-1185">Reference proteome</keyword>